<reference evidence="12" key="1">
    <citation type="submission" date="2022-12" db="EMBL/GenBank/DDBJ databases">
        <title>Description and comparative metabolic analysis of Aerococcus sp. nov., isolated from the feces of a pig.</title>
        <authorList>
            <person name="Chang Y.-H."/>
        </authorList>
    </citation>
    <scope>NUCLEOTIDE SEQUENCE</scope>
    <source>
        <strain evidence="12">YH-aer222</strain>
    </source>
</reference>
<dbReference type="Pfam" id="PF12558">
    <property type="entry name" value="DUF3744"/>
    <property type="match status" value="1"/>
</dbReference>
<evidence type="ECO:0000256" key="7">
    <source>
        <dbReference type="ARBA" id="ARBA00022840"/>
    </source>
</evidence>
<evidence type="ECO:0000256" key="6">
    <source>
        <dbReference type="ARBA" id="ARBA00022741"/>
    </source>
</evidence>
<dbReference type="PANTHER" id="PTHR43553:SF26">
    <property type="entry name" value="ABC TRANSPORTER ATP-BINDING PROTEIN BC_2655-RELATED"/>
    <property type="match status" value="1"/>
</dbReference>
<dbReference type="EMBL" id="JAPRFR010000001">
    <property type="protein sequence ID" value="MCZ0725362.1"/>
    <property type="molecule type" value="Genomic_DNA"/>
</dbReference>
<keyword evidence="9" id="KW-0472">Membrane</keyword>
<dbReference type="InterPro" id="IPR022216">
    <property type="entry name" value="ABC_Co_transporter"/>
</dbReference>
<comment type="caution">
    <text evidence="12">The sequence shown here is derived from an EMBL/GenBank/DDBJ whole genome shotgun (WGS) entry which is preliminary data.</text>
</comment>
<dbReference type="InterPro" id="IPR017871">
    <property type="entry name" value="ABC_transporter-like_CS"/>
</dbReference>
<dbReference type="Proteomes" id="UP001146670">
    <property type="component" value="Unassembled WGS sequence"/>
</dbReference>
<evidence type="ECO:0000256" key="5">
    <source>
        <dbReference type="ARBA" id="ARBA00022737"/>
    </source>
</evidence>
<keyword evidence="6" id="KW-0547">Nucleotide-binding</keyword>
<sequence>MAEPWIQFKNWSFIYENGYAPALRDINLTLYRGEKVLILGANASGKSTFVRALSNQLGQGAFQGHSDGKIIRFGKDMTTIDGDPLVSAVDQAEEKEATVMDKIDWQTLLQGKDPTAQNTNLSISQTEIYRLISQANYDDSVFIFDEPLANLSPQTGEKFLDLMDDVAHAKQASIVFVEYRLEQMLYRPIDRVIVLNEGWVVFDGQVEALLKSEILHTFFIREPLYVTAMRYAGYPLNQVANIGNVNHIYAPGLKTSIEKWMLSVPNFLYPENDTELISFSGVSYQYPEREQATIKGFDLTLNKGEIVSVLGGNGAGKTTLSRLLSGQFIPNQGQISWKKETLNHDNLSAFRRRVSYIPHDPWEKLAPTTVAQQLQASGLAFGMSEDQVQESMMRSLTALGLQYAIDFPIEYLSFGQQKRVLLAQALMFDSEILIIDEPTEGQDYYHYNELMQYIYTIAHEHHILVIINTHDIDLALEFSHRSLVLRDGQLLADTTPIRVAVDPLLIKAGGLRESSLYTFAKQIHLLDPYNFVKKFTNYNRAVNQ</sequence>
<keyword evidence="7" id="KW-0067">ATP-binding</keyword>
<feature type="domain" description="ABC transporter" evidence="11">
    <location>
        <begin position="277"/>
        <end position="512"/>
    </location>
</feature>
<evidence type="ECO:0000256" key="3">
    <source>
        <dbReference type="ARBA" id="ARBA00022448"/>
    </source>
</evidence>
<dbReference type="Pfam" id="PF00005">
    <property type="entry name" value="ABC_tran"/>
    <property type="match status" value="2"/>
</dbReference>
<evidence type="ECO:0000256" key="8">
    <source>
        <dbReference type="ARBA" id="ARBA00022967"/>
    </source>
</evidence>
<dbReference type="InterPro" id="IPR015856">
    <property type="entry name" value="ABC_transpr_CbiO/EcfA_su"/>
</dbReference>
<proteinExistence type="inferred from homology"/>
<dbReference type="AlphaFoldDB" id="A0A9X3FVN1"/>
<dbReference type="PROSITE" id="PS50893">
    <property type="entry name" value="ABC_TRANSPORTER_2"/>
    <property type="match status" value="2"/>
</dbReference>
<dbReference type="Gene3D" id="3.40.50.300">
    <property type="entry name" value="P-loop containing nucleotide triphosphate hydrolases"/>
    <property type="match status" value="3"/>
</dbReference>
<dbReference type="RefSeq" id="WP_268751683.1">
    <property type="nucleotide sequence ID" value="NZ_JAPRFQ010000001.1"/>
</dbReference>
<dbReference type="InterPro" id="IPR003593">
    <property type="entry name" value="AAA+_ATPase"/>
</dbReference>
<evidence type="ECO:0000256" key="1">
    <source>
        <dbReference type="ARBA" id="ARBA00004202"/>
    </source>
</evidence>
<comment type="subcellular location">
    <subcellularLocation>
        <location evidence="1">Cell membrane</location>
        <topology evidence="1">Peripheral membrane protein</topology>
    </subcellularLocation>
</comment>
<accession>A0A9X3FVN1</accession>
<feature type="domain" description="ABC transporter" evidence="11">
    <location>
        <begin position="6"/>
        <end position="222"/>
    </location>
</feature>
<evidence type="ECO:0000256" key="4">
    <source>
        <dbReference type="ARBA" id="ARBA00022475"/>
    </source>
</evidence>
<dbReference type="PANTHER" id="PTHR43553">
    <property type="entry name" value="HEAVY METAL TRANSPORTER"/>
    <property type="match status" value="1"/>
</dbReference>
<organism evidence="12 13">
    <name type="scientific">Aerococcus kribbianus</name>
    <dbReference type="NCBI Taxonomy" id="2999064"/>
    <lineage>
        <taxon>Bacteria</taxon>
        <taxon>Bacillati</taxon>
        <taxon>Bacillota</taxon>
        <taxon>Bacilli</taxon>
        <taxon>Lactobacillales</taxon>
        <taxon>Aerococcaceae</taxon>
        <taxon>Aerococcus</taxon>
    </lineage>
</organism>
<dbReference type="GO" id="GO:0042626">
    <property type="term" value="F:ATPase-coupled transmembrane transporter activity"/>
    <property type="evidence" value="ECO:0007669"/>
    <property type="project" value="TreeGrafter"/>
</dbReference>
<dbReference type="InterPro" id="IPR050095">
    <property type="entry name" value="ECF_ABC_transporter_ATP-bd"/>
</dbReference>
<keyword evidence="4" id="KW-1003">Cell membrane</keyword>
<evidence type="ECO:0000256" key="10">
    <source>
        <dbReference type="ARBA" id="ARBA00025157"/>
    </source>
</evidence>
<evidence type="ECO:0000256" key="2">
    <source>
        <dbReference type="ARBA" id="ARBA00005417"/>
    </source>
</evidence>
<dbReference type="SUPFAM" id="SSF52540">
    <property type="entry name" value="P-loop containing nucleoside triphosphate hydrolases"/>
    <property type="match status" value="2"/>
</dbReference>
<evidence type="ECO:0000259" key="11">
    <source>
        <dbReference type="PROSITE" id="PS50893"/>
    </source>
</evidence>
<keyword evidence="13" id="KW-1185">Reference proteome</keyword>
<dbReference type="CDD" id="cd03225">
    <property type="entry name" value="ABC_cobalt_CbiO_domain1"/>
    <property type="match status" value="1"/>
</dbReference>
<keyword evidence="8" id="KW-1278">Translocase</keyword>
<gene>
    <name evidence="12" type="ORF">OW157_02125</name>
</gene>
<evidence type="ECO:0000256" key="9">
    <source>
        <dbReference type="ARBA" id="ARBA00023136"/>
    </source>
</evidence>
<comment type="function">
    <text evidence="10">Probably part of an ABC transporter complex. Responsible for energy coupling to the transport system.</text>
</comment>
<evidence type="ECO:0000313" key="12">
    <source>
        <dbReference type="EMBL" id="MCZ0725362.1"/>
    </source>
</evidence>
<dbReference type="GO" id="GO:0016887">
    <property type="term" value="F:ATP hydrolysis activity"/>
    <property type="evidence" value="ECO:0007669"/>
    <property type="project" value="InterPro"/>
</dbReference>
<dbReference type="InterPro" id="IPR003439">
    <property type="entry name" value="ABC_transporter-like_ATP-bd"/>
</dbReference>
<dbReference type="SMART" id="SM00382">
    <property type="entry name" value="AAA"/>
    <property type="match status" value="2"/>
</dbReference>
<dbReference type="PROSITE" id="PS00211">
    <property type="entry name" value="ABC_TRANSPORTER_1"/>
    <property type="match status" value="1"/>
</dbReference>
<keyword evidence="3" id="KW-0813">Transport</keyword>
<name>A0A9X3FVN1_9LACT</name>
<dbReference type="GO" id="GO:0043190">
    <property type="term" value="C:ATP-binding cassette (ABC) transporter complex"/>
    <property type="evidence" value="ECO:0007669"/>
    <property type="project" value="TreeGrafter"/>
</dbReference>
<dbReference type="GO" id="GO:0005524">
    <property type="term" value="F:ATP binding"/>
    <property type="evidence" value="ECO:0007669"/>
    <property type="project" value="UniProtKB-KW"/>
</dbReference>
<evidence type="ECO:0000313" key="13">
    <source>
        <dbReference type="Proteomes" id="UP001146670"/>
    </source>
</evidence>
<keyword evidence="5" id="KW-0677">Repeat</keyword>
<comment type="similarity">
    <text evidence="2">Belongs to the ABC transporter superfamily.</text>
</comment>
<protein>
    <submittedName>
        <fullName evidence="12">DUF3744 domain-containing protein</fullName>
    </submittedName>
</protein>
<dbReference type="InterPro" id="IPR027417">
    <property type="entry name" value="P-loop_NTPase"/>
</dbReference>